<accession>A0AAU7VY54</accession>
<proteinExistence type="predicted"/>
<organism evidence="1">
    <name type="scientific">Microbacterium sp. A8/3-1</name>
    <dbReference type="NCBI Taxonomy" id="3160749"/>
    <lineage>
        <taxon>Bacteria</taxon>
        <taxon>Bacillati</taxon>
        <taxon>Actinomycetota</taxon>
        <taxon>Actinomycetes</taxon>
        <taxon>Micrococcales</taxon>
        <taxon>Microbacteriaceae</taxon>
        <taxon>Microbacterium</taxon>
    </lineage>
</organism>
<evidence type="ECO:0000313" key="1">
    <source>
        <dbReference type="EMBL" id="XBX78672.1"/>
    </source>
</evidence>
<gene>
    <name evidence="1" type="ORF">ABS642_00865</name>
</gene>
<reference evidence="1" key="1">
    <citation type="submission" date="2024-06" db="EMBL/GenBank/DDBJ databases">
        <title>Draft genome sequence of Microbacterium sp. strain A8/3-1, isolated from Oxytropis tragacanthoides Fisch. ex DC. Root nodules in the Altai region of Russia.</title>
        <authorList>
            <person name="Sazanova A."/>
            <person name="Guro P."/>
            <person name="Kuznetsova I."/>
            <person name="Belimov A."/>
            <person name="Safronova V."/>
        </authorList>
    </citation>
    <scope>NUCLEOTIDE SEQUENCE</scope>
    <source>
        <strain evidence="1">A8/3-1</strain>
    </source>
</reference>
<dbReference type="AlphaFoldDB" id="A0AAU7VY54"/>
<sequence>MSHQFTLREVALLMAREIDHQESAPEDDEYIGDWAPTHSCGGAGDPTCAACWMHSYDRAAGAVAEEPEWEYGWEADEDVRTTSRPRGPRILFDGVPYPPEEMAAFARGRRIRRRKAGPWVPVKQEGAESDV</sequence>
<protein>
    <submittedName>
        <fullName evidence="1">Uncharacterized protein</fullName>
    </submittedName>
</protein>
<dbReference type="EMBL" id="CP158357">
    <property type="protein sequence ID" value="XBX78672.1"/>
    <property type="molecule type" value="Genomic_DNA"/>
</dbReference>
<name>A0AAU7VY54_9MICO</name>
<dbReference type="RefSeq" id="WP_350351898.1">
    <property type="nucleotide sequence ID" value="NZ_CP158357.1"/>
</dbReference>